<evidence type="ECO:0000256" key="1">
    <source>
        <dbReference type="PROSITE-ProRule" id="PRU00023"/>
    </source>
</evidence>
<dbReference type="FunFam" id="1.25.40.20:FF:000243">
    <property type="entry name" value="Uncharacterized protein, isoform D"/>
    <property type="match status" value="1"/>
</dbReference>
<feature type="compositionally biased region" description="Acidic residues" evidence="3">
    <location>
        <begin position="620"/>
        <end position="634"/>
    </location>
</feature>
<dbReference type="PROSITE" id="PS50088">
    <property type="entry name" value="ANK_REPEAT"/>
    <property type="match status" value="3"/>
</dbReference>
<dbReference type="PRINTS" id="PR01415">
    <property type="entry name" value="ANKYRIN"/>
</dbReference>
<accession>A0A1B6CHP1</accession>
<dbReference type="GO" id="GO:0005856">
    <property type="term" value="C:cytoskeleton"/>
    <property type="evidence" value="ECO:0007669"/>
    <property type="project" value="TreeGrafter"/>
</dbReference>
<organism evidence="4">
    <name type="scientific">Clastoptera arizonana</name>
    <name type="common">Arizona spittle bug</name>
    <dbReference type="NCBI Taxonomy" id="38151"/>
    <lineage>
        <taxon>Eukaryota</taxon>
        <taxon>Metazoa</taxon>
        <taxon>Ecdysozoa</taxon>
        <taxon>Arthropoda</taxon>
        <taxon>Hexapoda</taxon>
        <taxon>Insecta</taxon>
        <taxon>Pterygota</taxon>
        <taxon>Neoptera</taxon>
        <taxon>Paraneoptera</taxon>
        <taxon>Hemiptera</taxon>
        <taxon>Auchenorrhyncha</taxon>
        <taxon>Cercopoidea</taxon>
        <taxon>Clastopteridae</taxon>
        <taxon>Clastoptera</taxon>
    </lineage>
</organism>
<dbReference type="GO" id="GO:0005737">
    <property type="term" value="C:cytoplasm"/>
    <property type="evidence" value="ECO:0007669"/>
    <property type="project" value="TreeGrafter"/>
</dbReference>
<dbReference type="Gene3D" id="1.25.40.20">
    <property type="entry name" value="Ankyrin repeat-containing domain"/>
    <property type="match status" value="1"/>
</dbReference>
<keyword evidence="2" id="KW-0175">Coiled coil</keyword>
<dbReference type="PANTHER" id="PTHR24168">
    <property type="entry name" value="KN MOTIF AND ANKYRIN REPEAT DOMAIN-CONTAINING"/>
    <property type="match status" value="1"/>
</dbReference>
<evidence type="ECO:0000256" key="2">
    <source>
        <dbReference type="SAM" id="Coils"/>
    </source>
</evidence>
<feature type="non-terminal residue" evidence="4">
    <location>
        <position position="1"/>
    </location>
</feature>
<dbReference type="GO" id="GO:0030837">
    <property type="term" value="P:negative regulation of actin filament polymerization"/>
    <property type="evidence" value="ECO:0007669"/>
    <property type="project" value="InterPro"/>
</dbReference>
<proteinExistence type="predicted"/>
<feature type="compositionally biased region" description="Low complexity" evidence="3">
    <location>
        <begin position="552"/>
        <end position="567"/>
    </location>
</feature>
<feature type="coiled-coil region" evidence="2">
    <location>
        <begin position="135"/>
        <end position="179"/>
    </location>
</feature>
<feature type="region of interest" description="Disordered" evidence="3">
    <location>
        <begin position="534"/>
        <end position="567"/>
    </location>
</feature>
<sequence>RASAWLWCGEQCSNYNSASASRERFHMGVKTLCGLRKKRKPPDTTNPPQQQDERNGDKNIVNQWLMGFKDGGLYKRRFLHRISPTENNNEGFENKQLEEVLSPLMDSSVLLVSHARPPEDCDVSSNASNLSAGALQNIREQMAASLERMKYLEDQVKIIPLLQEQLITLKQEKDQITEQLNKEIECARKVMMSTPSNSFQLRKYHTLPLKSVADDSHNFEQKDYAISKAKSNECVKINPIFTREMGVSCSVITRDIGVGSNRPKYNSVSSNINLQSINHPFNDLVVSEPMKENNSLSNLYTNKEGMVSLKSLINKSDFRTISTATDLQMNQVYSDMDLERNIDKAIKMYEKTVHQKLSMYKKESIKLNKYCQTLQENLKVIEKNESETQTDFKKNYVSIGVTVRPIMCDMETQSSPIKYKLCQKCSKVGINVGVGVTFDNLSNESMLLSTMGKSKSFDYGENSMSMLRKKINTRSVGCTAMKWHTDTKSTDTIDLKAKHKDVGMNTIKRHFTDVAVGNSNINSTKICEKCANDSNNISKNQEKGDKILSTNSSRIPRPTLSSTTTLSNHSLEKRKLIKQNTNTKITAGNLLEKDKLQRTVNQPQLKKTDSLKPNSKNSGDDSDSDDCFDDGVVEENDATGTSNSLLNAIFQPIQTSHRKKAEPSKELLAALKVLNDALQKSPNGNLPHHLKNAINIIQQEWFKVSSVASANPLDVEDYLDCFEDFSSRLLEHIVNMTDVSGNTAMHYALSHGNFDVVSILLDSKVCNINQPNAAGYTCVMLVSLAEVHSETHRQVVRRLFLMADVNMRATQHGQTALMLAVSHGRLDMVQLLLESGADINIQDEDGSTALMCAAEHHHIEVVKLLLAHPDCDLTITDYDGSTALNIAMEAGHRDIGVLLYAQEHFPRDSSPYSSLKNRRAKSATPTLKSSHPRTPTSPHPRSKQDYTF</sequence>
<reference evidence="4" key="1">
    <citation type="submission" date="2015-12" db="EMBL/GenBank/DDBJ databases">
        <title>De novo transcriptome assembly of four potential Pierce s Disease insect vectors from Arizona vineyards.</title>
        <authorList>
            <person name="Tassone E.E."/>
        </authorList>
    </citation>
    <scope>NUCLEOTIDE SEQUENCE</scope>
</reference>
<feature type="repeat" description="ANK" evidence="1">
    <location>
        <begin position="812"/>
        <end position="844"/>
    </location>
</feature>
<feature type="region of interest" description="Disordered" evidence="3">
    <location>
        <begin position="34"/>
        <end position="59"/>
    </location>
</feature>
<dbReference type="SUPFAM" id="SSF48403">
    <property type="entry name" value="Ankyrin repeat"/>
    <property type="match status" value="1"/>
</dbReference>
<evidence type="ECO:0000256" key="3">
    <source>
        <dbReference type="SAM" id="MobiDB-lite"/>
    </source>
</evidence>
<dbReference type="Pfam" id="PF13637">
    <property type="entry name" value="Ank_4"/>
    <property type="match status" value="2"/>
</dbReference>
<dbReference type="InterPro" id="IPR002110">
    <property type="entry name" value="Ankyrin_rpt"/>
</dbReference>
<feature type="region of interest" description="Disordered" evidence="3">
    <location>
        <begin position="588"/>
        <end position="634"/>
    </location>
</feature>
<dbReference type="InterPro" id="IPR047184">
    <property type="entry name" value="KANK1-4"/>
</dbReference>
<name>A0A1B6CHP1_9HEMI</name>
<evidence type="ECO:0000313" key="4">
    <source>
        <dbReference type="EMBL" id="JAS12910.1"/>
    </source>
</evidence>
<gene>
    <name evidence="4" type="ORF">g.25041</name>
</gene>
<feature type="compositionally biased region" description="Polar residues" evidence="3">
    <location>
        <begin position="598"/>
        <end position="617"/>
    </location>
</feature>
<protein>
    <submittedName>
        <fullName evidence="4">Uncharacterized protein</fullName>
    </submittedName>
</protein>
<dbReference type="AlphaFoldDB" id="A0A1B6CHP1"/>
<keyword evidence="1" id="KW-0040">ANK repeat</keyword>
<dbReference type="InterPro" id="IPR036770">
    <property type="entry name" value="Ankyrin_rpt-contain_sf"/>
</dbReference>
<dbReference type="PROSITE" id="PS50297">
    <property type="entry name" value="ANK_REP_REGION"/>
    <property type="match status" value="3"/>
</dbReference>
<dbReference type="PANTHER" id="PTHR24168:SF21">
    <property type="entry name" value="KANK, ISOFORM D"/>
    <property type="match status" value="1"/>
</dbReference>
<dbReference type="EMBL" id="GEDC01024388">
    <property type="protein sequence ID" value="JAS12910.1"/>
    <property type="molecule type" value="Transcribed_RNA"/>
</dbReference>
<dbReference type="SMART" id="SM00248">
    <property type="entry name" value="ANK"/>
    <property type="match status" value="4"/>
</dbReference>
<feature type="repeat" description="ANK" evidence="1">
    <location>
        <begin position="740"/>
        <end position="762"/>
    </location>
</feature>
<feature type="region of interest" description="Disordered" evidence="3">
    <location>
        <begin position="908"/>
        <end position="948"/>
    </location>
</feature>
<feature type="repeat" description="ANK" evidence="1">
    <location>
        <begin position="845"/>
        <end position="866"/>
    </location>
</feature>